<accession>A0A917J9Z9</accession>
<feature type="signal peptide" evidence="1">
    <location>
        <begin position="1"/>
        <end position="18"/>
    </location>
</feature>
<evidence type="ECO:0008006" key="4">
    <source>
        <dbReference type="Google" id="ProtNLM"/>
    </source>
</evidence>
<reference evidence="2" key="2">
    <citation type="submission" date="2020-09" db="EMBL/GenBank/DDBJ databases">
        <authorList>
            <person name="Sun Q."/>
            <person name="Sedlacek I."/>
        </authorList>
    </citation>
    <scope>NUCLEOTIDE SEQUENCE</scope>
    <source>
        <strain evidence="2">CCM 8711</strain>
    </source>
</reference>
<dbReference type="EMBL" id="BMDO01000008">
    <property type="protein sequence ID" value="GGI51743.1"/>
    <property type="molecule type" value="Genomic_DNA"/>
</dbReference>
<organism evidence="2 3">
    <name type="scientific">Mucilaginibacter galii</name>
    <dbReference type="NCBI Taxonomy" id="2005073"/>
    <lineage>
        <taxon>Bacteria</taxon>
        <taxon>Pseudomonadati</taxon>
        <taxon>Bacteroidota</taxon>
        <taxon>Sphingobacteriia</taxon>
        <taxon>Sphingobacteriales</taxon>
        <taxon>Sphingobacteriaceae</taxon>
        <taxon>Mucilaginibacter</taxon>
    </lineage>
</organism>
<evidence type="ECO:0000313" key="2">
    <source>
        <dbReference type="EMBL" id="GGI51743.1"/>
    </source>
</evidence>
<evidence type="ECO:0000313" key="3">
    <source>
        <dbReference type="Proteomes" id="UP000662074"/>
    </source>
</evidence>
<name>A0A917J9Z9_9SPHI</name>
<protein>
    <recommendedName>
        <fullName evidence="4">DUF4369 domain-containing protein</fullName>
    </recommendedName>
</protein>
<keyword evidence="3" id="KW-1185">Reference proteome</keyword>
<dbReference type="RefSeq" id="WP_188417848.1">
    <property type="nucleotide sequence ID" value="NZ_BMDO01000008.1"/>
</dbReference>
<evidence type="ECO:0000256" key="1">
    <source>
        <dbReference type="SAM" id="SignalP"/>
    </source>
</evidence>
<sequence length="142" mass="15941">MRTLIILLVFGLTSKTFAQTGKVFKGTLNNSIKITLYLKDLEKGTNADPVIGAYKYDNQKGYLLLNGYRNTRGNIILIEQSTPNFSGIFFGLLSVNQISGKWTSANQMLSYPFKIVAITADKAQIKQFQDAITNKANEFRNY</sequence>
<dbReference type="AlphaFoldDB" id="A0A917J9Z9"/>
<dbReference type="Proteomes" id="UP000662074">
    <property type="component" value="Unassembled WGS sequence"/>
</dbReference>
<gene>
    <name evidence="2" type="ORF">GCM10011425_29550</name>
</gene>
<reference evidence="2" key="1">
    <citation type="journal article" date="2014" name="Int. J. Syst. Evol. Microbiol.">
        <title>Complete genome sequence of Corynebacterium casei LMG S-19264T (=DSM 44701T), isolated from a smear-ripened cheese.</title>
        <authorList>
            <consortium name="US DOE Joint Genome Institute (JGI-PGF)"/>
            <person name="Walter F."/>
            <person name="Albersmeier A."/>
            <person name="Kalinowski J."/>
            <person name="Ruckert C."/>
        </authorList>
    </citation>
    <scope>NUCLEOTIDE SEQUENCE</scope>
    <source>
        <strain evidence="2">CCM 8711</strain>
    </source>
</reference>
<feature type="chain" id="PRO_5037571502" description="DUF4369 domain-containing protein" evidence="1">
    <location>
        <begin position="19"/>
        <end position="142"/>
    </location>
</feature>
<keyword evidence="1" id="KW-0732">Signal</keyword>
<comment type="caution">
    <text evidence="2">The sequence shown here is derived from an EMBL/GenBank/DDBJ whole genome shotgun (WGS) entry which is preliminary data.</text>
</comment>
<proteinExistence type="predicted"/>